<reference evidence="1" key="1">
    <citation type="submission" date="2022-03" db="EMBL/GenBank/DDBJ databases">
        <title>Draft genome sequence of Aduncisulcus paluster, a free-living microaerophilic Fornicata.</title>
        <authorList>
            <person name="Yuyama I."/>
            <person name="Kume K."/>
            <person name="Tamura T."/>
            <person name="Inagaki Y."/>
            <person name="Hashimoto T."/>
        </authorList>
    </citation>
    <scope>NUCLEOTIDE SEQUENCE</scope>
    <source>
        <strain evidence="1">NY0171</strain>
    </source>
</reference>
<gene>
    <name evidence="1" type="ORF">ADUPG1_000715</name>
</gene>
<protein>
    <submittedName>
        <fullName evidence="1">Uncharacterized protein</fullName>
    </submittedName>
</protein>
<comment type="caution">
    <text evidence="1">The sequence shown here is derived from an EMBL/GenBank/DDBJ whole genome shotgun (WGS) entry which is preliminary data.</text>
</comment>
<accession>A0ABQ5K7P0</accession>
<feature type="non-terminal residue" evidence="1">
    <location>
        <position position="468"/>
    </location>
</feature>
<proteinExistence type="predicted"/>
<keyword evidence="2" id="KW-1185">Reference proteome</keyword>
<name>A0ABQ5K7P0_9EUKA</name>
<dbReference type="Proteomes" id="UP001057375">
    <property type="component" value="Unassembled WGS sequence"/>
</dbReference>
<dbReference type="EMBL" id="BQXS01000342">
    <property type="protein sequence ID" value="GKT28540.1"/>
    <property type="molecule type" value="Genomic_DNA"/>
</dbReference>
<evidence type="ECO:0000313" key="2">
    <source>
        <dbReference type="Proteomes" id="UP001057375"/>
    </source>
</evidence>
<sequence length="468" mass="49436">MADSSTTCNLSLTITLGSSDVAIFTLPISVSASTMMDEISFSLDDSSAESVTVGGDWSFQEGTDHTVTFYSPAPPSGIVLGIEDATLSGSLNLPSGTYSCASVISVTPSESTFTYLSSSTTTMFCDVTIAIPETLDDYMLDYSGCEFVFKVKKSDESSTTAIYETIESYEPFSIDIVDEEKLTFSVSTQLINSITSITSTSAPIFEVKLSSMPDPSIVPSLSLTCTMDSEVATWSTTIPLSGSIDLEMNSSEVLALQKSDLSSTDPVKESLLCEGVVSNLGVTIALEKRTISFPTLYLVHNCGDGRYACFDDVENGECIDCPAGSYCESGSTEPVSCGIGEYSAPTMTACSSLQASDVNVSISDSSVTFGTEFTIDASVASSLVNALSLSEHPLIDIEVYIECEKGVSVDMQTLSVDITDSSAVASAGFTVSEPIDFVGDVTCDISVSADDVEFWTSSIELTDTRVPT</sequence>
<evidence type="ECO:0000313" key="1">
    <source>
        <dbReference type="EMBL" id="GKT28540.1"/>
    </source>
</evidence>
<organism evidence="1 2">
    <name type="scientific">Aduncisulcus paluster</name>
    <dbReference type="NCBI Taxonomy" id="2918883"/>
    <lineage>
        <taxon>Eukaryota</taxon>
        <taxon>Metamonada</taxon>
        <taxon>Carpediemonas-like organisms</taxon>
        <taxon>Aduncisulcus</taxon>
    </lineage>
</organism>